<dbReference type="AlphaFoldDB" id="A0A9D9E955"/>
<proteinExistence type="predicted"/>
<feature type="chain" id="PRO_5039599815" evidence="1">
    <location>
        <begin position="21"/>
        <end position="237"/>
    </location>
</feature>
<evidence type="ECO:0000313" key="4">
    <source>
        <dbReference type="Proteomes" id="UP000823633"/>
    </source>
</evidence>
<evidence type="ECO:0000256" key="1">
    <source>
        <dbReference type="SAM" id="SignalP"/>
    </source>
</evidence>
<comment type="caution">
    <text evidence="3">The sequence shown here is derived from an EMBL/GenBank/DDBJ whole genome shotgun (WGS) entry which is preliminary data.</text>
</comment>
<evidence type="ECO:0000259" key="2">
    <source>
        <dbReference type="Pfam" id="PF03413"/>
    </source>
</evidence>
<protein>
    <submittedName>
        <fullName evidence="3">PepSY domain-containing protein</fullName>
    </submittedName>
</protein>
<dbReference type="Gene3D" id="3.10.450.40">
    <property type="match status" value="3"/>
</dbReference>
<dbReference type="InterPro" id="IPR025711">
    <property type="entry name" value="PepSY"/>
</dbReference>
<dbReference type="EMBL" id="JADIMU010000050">
    <property type="protein sequence ID" value="MBO8443607.1"/>
    <property type="molecule type" value="Genomic_DNA"/>
</dbReference>
<feature type="domain" description="PepSY" evidence="2">
    <location>
        <begin position="24"/>
        <end position="85"/>
    </location>
</feature>
<organism evidence="3 4">
    <name type="scientific">Candidatus Aphodenecus pullistercoris</name>
    <dbReference type="NCBI Taxonomy" id="2840669"/>
    <lineage>
        <taxon>Bacteria</taxon>
        <taxon>Pseudomonadati</taxon>
        <taxon>Spirochaetota</taxon>
        <taxon>Spirochaetia</taxon>
        <taxon>Spirochaetales</taxon>
        <taxon>Candidatus Aphodenecus</taxon>
    </lineage>
</organism>
<sequence length="237" mass="27157">MKKILLGAMVMMLATAALFAAGQITRERAMEIALADAGVSAEGASFVRSHLDRERGREVYDIEFYIDNMEYDYEIDAATGEILSVDRDAEYWGKTSDATIGEDEAVRIALEDARVDETQSMRVRLDRDDWRLEYEVEFTTADREYEYTIDASSGRILETDVERRTVSTEGGITIKEATALVLDRLPDGATADDIRIRSDRDDGRVVYEGEAWYDGYEYEFEIDAARGRFTDWERERW</sequence>
<feature type="domain" description="PepSY" evidence="2">
    <location>
        <begin position="172"/>
        <end position="231"/>
    </location>
</feature>
<reference evidence="3" key="1">
    <citation type="submission" date="2020-10" db="EMBL/GenBank/DDBJ databases">
        <authorList>
            <person name="Gilroy R."/>
        </authorList>
    </citation>
    <scope>NUCLEOTIDE SEQUENCE</scope>
    <source>
        <strain evidence="3">11167</strain>
    </source>
</reference>
<name>A0A9D9E955_9SPIR</name>
<reference evidence="3" key="2">
    <citation type="journal article" date="2021" name="PeerJ">
        <title>Extensive microbial diversity within the chicken gut microbiome revealed by metagenomics and culture.</title>
        <authorList>
            <person name="Gilroy R."/>
            <person name="Ravi A."/>
            <person name="Getino M."/>
            <person name="Pursley I."/>
            <person name="Horton D.L."/>
            <person name="Alikhan N.F."/>
            <person name="Baker D."/>
            <person name="Gharbi K."/>
            <person name="Hall N."/>
            <person name="Watson M."/>
            <person name="Adriaenssens E.M."/>
            <person name="Foster-Nyarko E."/>
            <person name="Jarju S."/>
            <person name="Secka A."/>
            <person name="Antonio M."/>
            <person name="Oren A."/>
            <person name="Chaudhuri R.R."/>
            <person name="La Ragione R."/>
            <person name="Hildebrand F."/>
            <person name="Pallen M.J."/>
        </authorList>
    </citation>
    <scope>NUCLEOTIDE SEQUENCE</scope>
    <source>
        <strain evidence="3">11167</strain>
    </source>
</reference>
<keyword evidence="1" id="KW-0732">Signal</keyword>
<evidence type="ECO:0000313" key="3">
    <source>
        <dbReference type="EMBL" id="MBO8443607.1"/>
    </source>
</evidence>
<dbReference type="Pfam" id="PF03413">
    <property type="entry name" value="PepSY"/>
    <property type="match status" value="3"/>
</dbReference>
<gene>
    <name evidence="3" type="ORF">IAC42_07620</name>
</gene>
<feature type="signal peptide" evidence="1">
    <location>
        <begin position="1"/>
        <end position="20"/>
    </location>
</feature>
<feature type="domain" description="PepSY" evidence="2">
    <location>
        <begin position="100"/>
        <end position="159"/>
    </location>
</feature>
<dbReference type="Proteomes" id="UP000823633">
    <property type="component" value="Unassembled WGS sequence"/>
</dbReference>
<accession>A0A9D9E955</accession>